<feature type="region of interest" description="Disordered" evidence="1">
    <location>
        <begin position="1"/>
        <end position="43"/>
    </location>
</feature>
<evidence type="ECO:0000256" key="1">
    <source>
        <dbReference type="SAM" id="MobiDB-lite"/>
    </source>
</evidence>
<name>A0AAV2EAT5_9ROSI</name>
<evidence type="ECO:0000313" key="3">
    <source>
        <dbReference type="Proteomes" id="UP001497516"/>
    </source>
</evidence>
<accession>A0AAV2EAT5</accession>
<dbReference type="EMBL" id="OZ034817">
    <property type="protein sequence ID" value="CAL1382852.1"/>
    <property type="molecule type" value="Genomic_DNA"/>
</dbReference>
<proteinExistence type="predicted"/>
<dbReference type="Proteomes" id="UP001497516">
    <property type="component" value="Chromosome 4"/>
</dbReference>
<reference evidence="2 3" key="1">
    <citation type="submission" date="2024-04" db="EMBL/GenBank/DDBJ databases">
        <authorList>
            <person name="Fracassetti M."/>
        </authorList>
    </citation>
    <scope>NUCLEOTIDE SEQUENCE [LARGE SCALE GENOMIC DNA]</scope>
</reference>
<evidence type="ECO:0000313" key="2">
    <source>
        <dbReference type="EMBL" id="CAL1382852.1"/>
    </source>
</evidence>
<organism evidence="2 3">
    <name type="scientific">Linum trigynum</name>
    <dbReference type="NCBI Taxonomy" id="586398"/>
    <lineage>
        <taxon>Eukaryota</taxon>
        <taxon>Viridiplantae</taxon>
        <taxon>Streptophyta</taxon>
        <taxon>Embryophyta</taxon>
        <taxon>Tracheophyta</taxon>
        <taxon>Spermatophyta</taxon>
        <taxon>Magnoliopsida</taxon>
        <taxon>eudicotyledons</taxon>
        <taxon>Gunneridae</taxon>
        <taxon>Pentapetalae</taxon>
        <taxon>rosids</taxon>
        <taxon>fabids</taxon>
        <taxon>Malpighiales</taxon>
        <taxon>Linaceae</taxon>
        <taxon>Linum</taxon>
    </lineage>
</organism>
<sequence length="166" mass="17861">MEAAQQEARVRKGKMVLVEEDSEEWEPPYNSTGSVEEDSDATLSDGVADQFEIRSRGPRLSDSAHQPILSGQVRQVVQAFEAGSVVVDGVGGVGTLASTIEVPALIDEYGSNTLVMGMGGRKHSWEDINGEVEGNPTVKKQFVEEVGNDELISVEVASRKCPQGEK</sequence>
<gene>
    <name evidence="2" type="ORF">LTRI10_LOCUS24156</name>
</gene>
<protein>
    <submittedName>
        <fullName evidence="2">Uncharacterized protein</fullName>
    </submittedName>
</protein>
<keyword evidence="3" id="KW-1185">Reference proteome</keyword>
<dbReference type="AlphaFoldDB" id="A0AAV2EAT5"/>